<protein>
    <submittedName>
        <fullName evidence="1">Uncharacterized protein</fullName>
    </submittedName>
</protein>
<keyword evidence="2" id="KW-1185">Reference proteome</keyword>
<dbReference type="Proteomes" id="UP000503349">
    <property type="component" value="Chromosome 3"/>
</dbReference>
<evidence type="ECO:0000313" key="2">
    <source>
        <dbReference type="Proteomes" id="UP000503349"/>
    </source>
</evidence>
<name>A0A6G1PCS3_CHAAH</name>
<accession>A0A6G1PCS3</accession>
<dbReference type="EMBL" id="CM015714">
    <property type="protein sequence ID" value="KAF3688042.1"/>
    <property type="molecule type" value="Genomic_DNA"/>
</dbReference>
<sequence>MGVEGMLLISGFQASLPAQFPQMSESFSVINLHCGYCRQEWTECLFANTTPVLTLWTTL</sequence>
<dbReference type="AlphaFoldDB" id="A0A6G1PCS3"/>
<proteinExistence type="predicted"/>
<organism evidence="1 2">
    <name type="scientific">Channa argus</name>
    <name type="common">Northern snakehead</name>
    <name type="synonym">Ophicephalus argus</name>
    <dbReference type="NCBI Taxonomy" id="215402"/>
    <lineage>
        <taxon>Eukaryota</taxon>
        <taxon>Metazoa</taxon>
        <taxon>Chordata</taxon>
        <taxon>Craniata</taxon>
        <taxon>Vertebrata</taxon>
        <taxon>Euteleostomi</taxon>
        <taxon>Actinopterygii</taxon>
        <taxon>Neopterygii</taxon>
        <taxon>Teleostei</taxon>
        <taxon>Neoteleostei</taxon>
        <taxon>Acanthomorphata</taxon>
        <taxon>Anabantaria</taxon>
        <taxon>Anabantiformes</taxon>
        <taxon>Channoidei</taxon>
        <taxon>Channidae</taxon>
        <taxon>Channa</taxon>
    </lineage>
</organism>
<reference evidence="2" key="2">
    <citation type="submission" date="2019-02" db="EMBL/GenBank/DDBJ databases">
        <title>Opniocepnalus argus Var Kimnra genome.</title>
        <authorList>
            <person name="Zhou C."/>
            <person name="Xiao S."/>
        </authorList>
    </citation>
    <scope>NUCLEOTIDE SEQUENCE [LARGE SCALE GENOMIC DNA]</scope>
</reference>
<reference evidence="1 2" key="1">
    <citation type="submission" date="2019-02" db="EMBL/GenBank/DDBJ databases">
        <title>Opniocepnalus argus genome.</title>
        <authorList>
            <person name="Zhou C."/>
            <person name="Xiao S."/>
        </authorList>
    </citation>
    <scope>NUCLEOTIDE SEQUENCE [LARGE SCALE GENOMIC DNA]</scope>
    <source>
        <strain evidence="1">OARG1902GOOAL</strain>
        <tissue evidence="1">Muscle</tissue>
    </source>
</reference>
<evidence type="ECO:0000313" key="1">
    <source>
        <dbReference type="EMBL" id="KAF3688042.1"/>
    </source>
</evidence>
<gene>
    <name evidence="1" type="ORF">EXN66_Car003714</name>
</gene>